<organism evidence="4 5">
    <name type="scientific">Funneliformis mosseae</name>
    <name type="common">Endomycorrhizal fungus</name>
    <name type="synonym">Glomus mosseae</name>
    <dbReference type="NCBI Taxonomy" id="27381"/>
    <lineage>
        <taxon>Eukaryota</taxon>
        <taxon>Fungi</taxon>
        <taxon>Fungi incertae sedis</taxon>
        <taxon>Mucoromycota</taxon>
        <taxon>Glomeromycotina</taxon>
        <taxon>Glomeromycetes</taxon>
        <taxon>Glomerales</taxon>
        <taxon>Glomeraceae</taxon>
        <taxon>Funneliformis</taxon>
    </lineage>
</organism>
<evidence type="ECO:0000313" key="4">
    <source>
        <dbReference type="EMBL" id="CAG8673227.1"/>
    </source>
</evidence>
<dbReference type="EMBL" id="CAJVPP010006037">
    <property type="protein sequence ID" value="CAG8673227.1"/>
    <property type="molecule type" value="Genomic_DNA"/>
</dbReference>
<feature type="domain" description="MD-2-related lipid-recognition" evidence="3">
    <location>
        <begin position="22"/>
        <end position="138"/>
    </location>
</feature>
<evidence type="ECO:0000256" key="2">
    <source>
        <dbReference type="SAM" id="SignalP"/>
    </source>
</evidence>
<evidence type="ECO:0000259" key="3">
    <source>
        <dbReference type="Pfam" id="PF02221"/>
    </source>
</evidence>
<dbReference type="Proteomes" id="UP000789375">
    <property type="component" value="Unassembled WGS sequence"/>
</dbReference>
<feature type="signal peptide" evidence="2">
    <location>
        <begin position="1"/>
        <end position="20"/>
    </location>
</feature>
<evidence type="ECO:0000313" key="5">
    <source>
        <dbReference type="Proteomes" id="UP000789375"/>
    </source>
</evidence>
<protein>
    <recommendedName>
        <fullName evidence="1">Phosphatidylglycerol/phosphatidylinositol transfer protein</fullName>
    </recommendedName>
</protein>
<gene>
    <name evidence="4" type="ORF">FMOSSE_LOCUS12520</name>
</gene>
<name>A0A9N9EBM9_FUNMO</name>
<dbReference type="AlphaFoldDB" id="A0A9N9EBM9"/>
<sequence length="148" mass="16472">MNRKFIFALILMVVFSTANATTEFRQCMYGVLAKPLPSVTINPDPVDPGKLVTFNVSGTIPTKITEHTAIQAYYYDLKNGEYIDDKYIESICTGTGCSIEANAPYTKIFKFLAPPNLPSRYLIEVNVREKSGGEILACACTVQFYPPR</sequence>
<proteinExistence type="predicted"/>
<evidence type="ECO:0000256" key="1">
    <source>
        <dbReference type="ARBA" id="ARBA00016056"/>
    </source>
</evidence>
<dbReference type="InterPro" id="IPR003172">
    <property type="entry name" value="ML_dom"/>
</dbReference>
<feature type="chain" id="PRO_5040136027" description="Phosphatidylglycerol/phosphatidylinositol transfer protein" evidence="2">
    <location>
        <begin position="21"/>
        <end position="148"/>
    </location>
</feature>
<dbReference type="Pfam" id="PF02221">
    <property type="entry name" value="E1_DerP2_DerF2"/>
    <property type="match status" value="1"/>
</dbReference>
<dbReference type="InterPro" id="IPR014756">
    <property type="entry name" value="Ig_E-set"/>
</dbReference>
<keyword evidence="5" id="KW-1185">Reference proteome</keyword>
<reference evidence="4" key="1">
    <citation type="submission" date="2021-06" db="EMBL/GenBank/DDBJ databases">
        <authorList>
            <person name="Kallberg Y."/>
            <person name="Tangrot J."/>
            <person name="Rosling A."/>
        </authorList>
    </citation>
    <scope>NUCLEOTIDE SEQUENCE</scope>
    <source>
        <strain evidence="4">87-6 pot B 2015</strain>
    </source>
</reference>
<comment type="caution">
    <text evidence="4">The sequence shown here is derived from an EMBL/GenBank/DDBJ whole genome shotgun (WGS) entry which is preliminary data.</text>
</comment>
<accession>A0A9N9EBM9</accession>
<keyword evidence="2" id="KW-0732">Signal</keyword>
<dbReference type="SUPFAM" id="SSF81296">
    <property type="entry name" value="E set domains"/>
    <property type="match status" value="1"/>
</dbReference>